<protein>
    <submittedName>
        <fullName evidence="1">Putative structural protein</fullName>
    </submittedName>
</protein>
<organism evidence="1 2">
    <name type="scientific">Sphingomonas phage vB_StuS_MMDA13</name>
    <dbReference type="NCBI Taxonomy" id="2686378"/>
    <lineage>
        <taxon>Viruses</taxon>
        <taxon>Duplodnaviria</taxon>
        <taxon>Heunggongvirae</taxon>
        <taxon>Uroviricota</taxon>
        <taxon>Caudoviricetes</taxon>
        <taxon>Queuovirinae</taxon>
        <taxon>Torvergatavirus</taxon>
        <taxon>Torvergatavirus MMDA13</taxon>
    </lineage>
</organism>
<evidence type="ECO:0000313" key="2">
    <source>
        <dbReference type="Proteomes" id="UP000515820"/>
    </source>
</evidence>
<gene>
    <name evidence="1" type="ORF">MMDA13_gp10</name>
</gene>
<accession>A0A7G3PII6</accession>
<reference evidence="1 2" key="1">
    <citation type="journal article" date="2020" name="Viruses">
        <title>Characterization of vB_StuS_MMDA13, a Newly Discovered Bacteriophage Infecting the Agar-Degrading Species Sphingomonas turrisvirgatae.</title>
        <authorList>
            <person name="Marmo P."/>
            <person name="Thaller M.C."/>
            <person name="Di Lallo G."/>
            <person name="Henrici De Angelis L."/>
            <person name="Poerio N."/>
            <person name="De Santis F."/>
            <person name="Fraziano M."/>
            <person name="Migliore L."/>
            <person name="D'Andrea M.M."/>
        </authorList>
    </citation>
    <scope>NUCLEOTIDE SEQUENCE [LARGE SCALE GENOMIC DNA]</scope>
</reference>
<evidence type="ECO:0000313" key="1">
    <source>
        <dbReference type="EMBL" id="QHB80444.1"/>
    </source>
</evidence>
<keyword evidence="2" id="KW-1185">Reference proteome</keyword>
<sequence>MADVFDDDIATAQELIAEFGQTCYWQKPAPVANNSVPGYPTDGVAPAPVECKIAFFSGRDLNRGTFLFLQQMAPSMEVPDNGEIGLLAGGISFTPEMTDTLRRGAANAPEVSINAIDRLAPNGTPVLYYITVTA</sequence>
<dbReference type="EMBL" id="MN820898">
    <property type="protein sequence ID" value="QHB80444.1"/>
    <property type="molecule type" value="Genomic_DNA"/>
</dbReference>
<proteinExistence type="predicted"/>
<name>A0A7G3PII6_9CAUD</name>
<dbReference type="Proteomes" id="UP000515820">
    <property type="component" value="Segment"/>
</dbReference>